<dbReference type="InterPro" id="IPR001965">
    <property type="entry name" value="Znf_PHD"/>
</dbReference>
<accession>A0AA39R0K6</accession>
<sequence>MASRHMRRSRRSSPLDTSSRSNISIKKEAQVDGNDADMSEEWTEPPLRPPAPSFEDYKGLERHGVLEHMAPLGTLPGNKVRSRLKQHEPPRRAAHLKNGDARGARDEVNTPEPAPPVAARRSEPRRPEERPSKVSSSRERDEDYDYTPKGITRVTSKANSTHSTAQAPKSRTAQEQMKLRQIVDTAIKRANDLDDFVLGIAVRQLYEESLHNRTLADLLDAVLTQKPTQQQTHEFQSYIKGARKKIKAGEDPGAKSVSKSPAAKNLRTSVTRHFSTPKDQSIAPALNHHSSNSSHQLPNHEMGANGGPSKEERPSKRIKRSRSASSDSSLSSLDSAVEEFAPTIESMAPNASNVAPAQRVTQPNYRHSMGPRLGSFSTRPSDSSTRRPIISPAHVATSPTPEDLLARKREREKLKQDFSDHVIRDSAIRAGHSPMIQTQTIAPSAALAERGQQPRLRNGTSNRIRRDDYEALESPSSSNYGDLLVPPPAGASRGATPTHLGRPPKAGKKAARIKMSPMKKRTGVTAGIGRATEAESNAVSYGRTDDNQDQNSDVCSACSGSGKLLCCDGCWRAFHFTCFDPPLEPRDAETDDGKWFCYQCRAPQFELPKPERSVFGELVNELTRRNPVSFNLPGPIRDYFEGVKTGDEGEYEEASVVKANKVRGGYEELPNNFKLKDNKENSVLCFRCGESALFKREIIPCDYCNLSWHLDCLDPPLATSPVRRNNGRSKNTWMCPNHIDHELAVLGAKAQAQASNKVYPKTGRPYKIRRPKNAHIIDIGIRRGFKNNGLIEIENDASDDDSANEREKSGVIYRVPELGIKLDFIDRVKRANEEEAQQQRKKVRFEHQPVKNAHVPALKHTKAQHAFFTKLTFSERKAALNLAQLAYDNSPVSHPENGTAQDDTENLIKALIAEAPAVVEKLCADDEVAQEKKALESLIDKARRRLEQLEQKKAA</sequence>
<evidence type="ECO:0000256" key="1">
    <source>
        <dbReference type="ARBA" id="ARBA00022723"/>
    </source>
</evidence>
<feature type="region of interest" description="Disordered" evidence="6">
    <location>
        <begin position="1"/>
        <end position="176"/>
    </location>
</feature>
<keyword evidence="9" id="KW-1185">Reference proteome</keyword>
<feature type="compositionally biased region" description="Basic and acidic residues" evidence="6">
    <location>
        <begin position="85"/>
        <end position="108"/>
    </location>
</feature>
<keyword evidence="2 4" id="KW-0863">Zinc-finger</keyword>
<dbReference type="InterPro" id="IPR019787">
    <property type="entry name" value="Znf_PHD-finger"/>
</dbReference>
<dbReference type="Gene3D" id="3.30.40.10">
    <property type="entry name" value="Zinc/RING finger domain, C3HC4 (zinc finger)"/>
    <property type="match status" value="2"/>
</dbReference>
<evidence type="ECO:0000256" key="2">
    <source>
        <dbReference type="ARBA" id="ARBA00022771"/>
    </source>
</evidence>
<organism evidence="8 9">
    <name type="scientific">Cladonia borealis</name>
    <dbReference type="NCBI Taxonomy" id="184061"/>
    <lineage>
        <taxon>Eukaryota</taxon>
        <taxon>Fungi</taxon>
        <taxon>Dikarya</taxon>
        <taxon>Ascomycota</taxon>
        <taxon>Pezizomycotina</taxon>
        <taxon>Lecanoromycetes</taxon>
        <taxon>OSLEUM clade</taxon>
        <taxon>Lecanoromycetidae</taxon>
        <taxon>Lecanorales</taxon>
        <taxon>Lecanorineae</taxon>
        <taxon>Cladoniaceae</taxon>
        <taxon>Cladonia</taxon>
    </lineage>
</organism>
<proteinExistence type="predicted"/>
<dbReference type="Proteomes" id="UP001166286">
    <property type="component" value="Unassembled WGS sequence"/>
</dbReference>
<evidence type="ECO:0000313" key="8">
    <source>
        <dbReference type="EMBL" id="KAK0511399.1"/>
    </source>
</evidence>
<name>A0AA39R0K6_9LECA</name>
<dbReference type="PROSITE" id="PS01359">
    <property type="entry name" value="ZF_PHD_1"/>
    <property type="match status" value="1"/>
</dbReference>
<keyword evidence="1" id="KW-0479">Metal-binding</keyword>
<dbReference type="PANTHER" id="PTHR47636">
    <property type="entry name" value="TRANSCRIPTIONAL REGULATORY PROTEIN RCO1"/>
    <property type="match status" value="1"/>
</dbReference>
<feature type="region of interest" description="Disordered" evidence="6">
    <location>
        <begin position="444"/>
        <end position="551"/>
    </location>
</feature>
<dbReference type="InterPro" id="IPR019786">
    <property type="entry name" value="Zinc_finger_PHD-type_CS"/>
</dbReference>
<dbReference type="Pfam" id="PF00628">
    <property type="entry name" value="PHD"/>
    <property type="match status" value="2"/>
</dbReference>
<feature type="compositionally biased region" description="Basic residues" evidence="6">
    <location>
        <begin position="505"/>
        <end position="522"/>
    </location>
</feature>
<feature type="coiled-coil region" evidence="5">
    <location>
        <begin position="925"/>
        <end position="952"/>
    </location>
</feature>
<dbReference type="GO" id="GO:0006357">
    <property type="term" value="P:regulation of transcription by RNA polymerase II"/>
    <property type="evidence" value="ECO:0007669"/>
    <property type="project" value="TreeGrafter"/>
</dbReference>
<feature type="compositionally biased region" description="Low complexity" evidence="6">
    <location>
        <begin position="323"/>
        <end position="334"/>
    </location>
</feature>
<feature type="compositionally biased region" description="Polar residues" evidence="6">
    <location>
        <begin position="266"/>
        <end position="279"/>
    </location>
</feature>
<feature type="compositionally biased region" description="Polar residues" evidence="6">
    <location>
        <begin position="14"/>
        <end position="24"/>
    </location>
</feature>
<reference evidence="8" key="1">
    <citation type="submission" date="2023-03" db="EMBL/GenBank/DDBJ databases">
        <title>Complete genome of Cladonia borealis.</title>
        <authorList>
            <person name="Park H."/>
        </authorList>
    </citation>
    <scope>NUCLEOTIDE SEQUENCE</scope>
    <source>
        <strain evidence="8">ANT050790</strain>
    </source>
</reference>
<dbReference type="CDD" id="cd15534">
    <property type="entry name" value="PHD2_PHF12_Rco1"/>
    <property type="match status" value="1"/>
</dbReference>
<feature type="compositionally biased region" description="Basic and acidic residues" evidence="6">
    <location>
        <begin position="120"/>
        <end position="141"/>
    </location>
</feature>
<evidence type="ECO:0000259" key="7">
    <source>
        <dbReference type="PROSITE" id="PS50016"/>
    </source>
</evidence>
<evidence type="ECO:0000256" key="3">
    <source>
        <dbReference type="ARBA" id="ARBA00022833"/>
    </source>
</evidence>
<evidence type="ECO:0000256" key="5">
    <source>
        <dbReference type="SAM" id="Coils"/>
    </source>
</evidence>
<dbReference type="GO" id="GO:0032221">
    <property type="term" value="C:Rpd3S complex"/>
    <property type="evidence" value="ECO:0007669"/>
    <property type="project" value="TreeGrafter"/>
</dbReference>
<evidence type="ECO:0000313" key="9">
    <source>
        <dbReference type="Proteomes" id="UP001166286"/>
    </source>
</evidence>
<gene>
    <name evidence="8" type="ORF">JMJ35_005972</name>
</gene>
<keyword evidence="5" id="KW-0175">Coiled coil</keyword>
<keyword evidence="3" id="KW-0862">Zinc</keyword>
<dbReference type="InterPro" id="IPR013083">
    <property type="entry name" value="Znf_RING/FYVE/PHD"/>
</dbReference>
<feature type="compositionally biased region" description="Low complexity" evidence="6">
    <location>
        <begin position="375"/>
        <end position="392"/>
    </location>
</feature>
<feature type="compositionally biased region" description="Basic residues" evidence="6">
    <location>
        <begin position="1"/>
        <end position="11"/>
    </location>
</feature>
<evidence type="ECO:0000256" key="4">
    <source>
        <dbReference type="PROSITE-ProRule" id="PRU00146"/>
    </source>
</evidence>
<dbReference type="AlphaFoldDB" id="A0AA39R0K6"/>
<feature type="compositionally biased region" description="Basic and acidic residues" evidence="6">
    <location>
        <begin position="55"/>
        <end position="66"/>
    </location>
</feature>
<feature type="domain" description="PHD-type" evidence="7">
    <location>
        <begin position="552"/>
        <end position="603"/>
    </location>
</feature>
<dbReference type="EMBL" id="JAFEKC020000013">
    <property type="protein sequence ID" value="KAK0511399.1"/>
    <property type="molecule type" value="Genomic_DNA"/>
</dbReference>
<comment type="caution">
    <text evidence="8">The sequence shown here is derived from an EMBL/GenBank/DDBJ whole genome shotgun (WGS) entry which is preliminary data.</text>
</comment>
<dbReference type="PANTHER" id="PTHR47636:SF1">
    <property type="entry name" value="TRANSCRIPTIONAL REGULATORY PROTEIN RCO1"/>
    <property type="match status" value="1"/>
</dbReference>
<dbReference type="PROSITE" id="PS50016">
    <property type="entry name" value="ZF_PHD_2"/>
    <property type="match status" value="1"/>
</dbReference>
<feature type="compositionally biased region" description="Polar residues" evidence="6">
    <location>
        <begin position="153"/>
        <end position="175"/>
    </location>
</feature>
<feature type="region of interest" description="Disordered" evidence="6">
    <location>
        <begin position="246"/>
        <end position="334"/>
    </location>
</feature>
<dbReference type="InterPro" id="IPR052819">
    <property type="entry name" value="Chromatin_regulatory_protein"/>
</dbReference>
<dbReference type="InterPro" id="IPR011011">
    <property type="entry name" value="Znf_FYVE_PHD"/>
</dbReference>
<dbReference type="SMART" id="SM00249">
    <property type="entry name" value="PHD"/>
    <property type="match status" value="2"/>
</dbReference>
<dbReference type="SUPFAM" id="SSF57903">
    <property type="entry name" value="FYVE/PHD zinc finger"/>
    <property type="match status" value="2"/>
</dbReference>
<dbReference type="GO" id="GO:0008270">
    <property type="term" value="F:zinc ion binding"/>
    <property type="evidence" value="ECO:0007669"/>
    <property type="project" value="UniProtKB-KW"/>
</dbReference>
<evidence type="ECO:0000256" key="6">
    <source>
        <dbReference type="SAM" id="MobiDB-lite"/>
    </source>
</evidence>
<feature type="compositionally biased region" description="Acidic residues" evidence="6">
    <location>
        <begin position="34"/>
        <end position="43"/>
    </location>
</feature>
<protein>
    <recommendedName>
        <fullName evidence="7">PHD-type domain-containing protein</fullName>
    </recommendedName>
</protein>
<dbReference type="CDD" id="cd15535">
    <property type="entry name" value="PHD1_Rco1"/>
    <property type="match status" value="1"/>
</dbReference>
<feature type="region of interest" description="Disordered" evidence="6">
    <location>
        <begin position="363"/>
        <end position="403"/>
    </location>
</feature>